<accession>H5SCK9</accession>
<proteinExistence type="predicted"/>
<feature type="compositionally biased region" description="Low complexity" evidence="1">
    <location>
        <begin position="33"/>
        <end position="50"/>
    </location>
</feature>
<dbReference type="AlphaFoldDB" id="H5SCK9"/>
<organism evidence="2">
    <name type="scientific">uncultured prokaryote</name>
    <dbReference type="NCBI Taxonomy" id="198431"/>
    <lineage>
        <taxon>unclassified sequences</taxon>
        <taxon>environmental samples</taxon>
    </lineage>
</organism>
<dbReference type="PROSITE" id="PS51257">
    <property type="entry name" value="PROKAR_LIPOPROTEIN"/>
    <property type="match status" value="1"/>
</dbReference>
<feature type="region of interest" description="Disordered" evidence="1">
    <location>
        <begin position="31"/>
        <end position="58"/>
    </location>
</feature>
<evidence type="ECO:0000256" key="1">
    <source>
        <dbReference type="SAM" id="MobiDB-lite"/>
    </source>
</evidence>
<sequence>MTTIQRLVSLLLLTAFVLSACATPAPTPPATITPPAAAATPTSPAATATPSRGPILPTATVPPTHTPGGAGLPEIDAFPLPADLYFIAPDANGEPRVWRLPYTGGLPTEVTPPGQPISDFAVAPDRRTLAYRTGQIVVAAYPSGGTLVDDQAPMPVEGAPPDSIAWSPDGTKLAYSLGSKLRIHRAGRDVPAEVSVPLEGAQLGRLGWSPDSRWLAALAAIPARGARPQLVLVDAEAESPAAALLQPYYDYLWLNDGTLWGTRAERQRERFAPGPNPQPVPLQNQPLIGLASPRDDGRVAFMDFGLAPMDEFGILSSMHPDGSDLRVEGERAVLLTGTIFAPGGRRLLVRVPGQGLHITDAQSGANAPIPGAEKATLARFAPPPLPQVREASGLALPADLYFLAGPENGPAQVWRWPKDGGPPIQLTQEPGGIVDFAVSPDGTQIAYTVGNELIVARTDGGERRTLARLSSQAPYRPIAAQPAWSPDGTEVAYVQDGIWVVPAAGGEPRQLVADQRPAQQVNTVLYLRPAWSPDGRWLLVWEQHWEGNAWAFVSLAGGAPVTIPNSGVPEARWTPDSRILLASAGGAYTTPGLHLATPGTPPQVTRLLGEQWPVQAARLQEDGRIAFLAAPGLNMFVPVFRLYTVNPDGSEVRPASKPALILYAPLAWSPDGRIVASIDPAACCPARGALTLTYLETGQQVQLAEPGNTMLVTWGR</sequence>
<dbReference type="InterPro" id="IPR011042">
    <property type="entry name" value="6-blade_b-propeller_TolB-like"/>
</dbReference>
<dbReference type="Pfam" id="PF07676">
    <property type="entry name" value="PD40"/>
    <property type="match status" value="3"/>
</dbReference>
<gene>
    <name evidence="2" type="ORF">HGMM_F11C09C03</name>
</gene>
<dbReference type="InterPro" id="IPR011659">
    <property type="entry name" value="WD40"/>
</dbReference>
<protein>
    <submittedName>
        <fullName evidence="2">Uncharacterized protein</fullName>
    </submittedName>
</protein>
<reference evidence="2" key="2">
    <citation type="journal article" date="2012" name="PLoS ONE">
        <title>A Deeply Branching Thermophilic Bacterium with an Ancient Acetyl-CoA Pathway Dominates a Subsurface Ecosystem.</title>
        <authorList>
            <person name="Takami H."/>
            <person name="Noguchi H."/>
            <person name="Takaki Y."/>
            <person name="Uchiyama I."/>
            <person name="Toyoda A."/>
            <person name="Nishi S."/>
            <person name="Chee G.-J."/>
            <person name="Arai W."/>
            <person name="Nunoura T."/>
            <person name="Itoh T."/>
            <person name="Hattori M."/>
            <person name="Takai K."/>
        </authorList>
    </citation>
    <scope>NUCLEOTIDE SEQUENCE</scope>
</reference>
<evidence type="ECO:0000313" key="2">
    <source>
        <dbReference type="EMBL" id="BAL53895.1"/>
    </source>
</evidence>
<dbReference type="SUPFAM" id="SSF82171">
    <property type="entry name" value="DPP6 N-terminal domain-like"/>
    <property type="match status" value="1"/>
</dbReference>
<dbReference type="Gene3D" id="2.120.10.30">
    <property type="entry name" value="TolB, C-terminal domain"/>
    <property type="match status" value="3"/>
</dbReference>
<reference evidence="2" key="1">
    <citation type="journal article" date="2005" name="Environ. Microbiol.">
        <title>Genetic and functional properties of uncultivated thermophilic crenarchaeotes from a subsurface gold mine as revealed by analysis of genome fragments.</title>
        <authorList>
            <person name="Nunoura T."/>
            <person name="Hirayama H."/>
            <person name="Takami H."/>
            <person name="Oida H."/>
            <person name="Nishi S."/>
            <person name="Shimamura S."/>
            <person name="Suzuki Y."/>
            <person name="Inagaki F."/>
            <person name="Takai K."/>
            <person name="Nealson K.H."/>
            <person name="Horikoshi K."/>
        </authorList>
    </citation>
    <scope>NUCLEOTIDE SEQUENCE</scope>
</reference>
<name>H5SCK9_9ZZZZ</name>
<dbReference type="EMBL" id="AP011671">
    <property type="protein sequence ID" value="BAL53895.1"/>
    <property type="molecule type" value="Genomic_DNA"/>
</dbReference>